<dbReference type="Pfam" id="PF22014">
    <property type="entry name" value="DUF6932"/>
    <property type="match status" value="1"/>
</dbReference>
<name>A0ABX2KD75_9PROT</name>
<dbReference type="Proteomes" id="UP000605086">
    <property type="component" value="Unassembled WGS sequence"/>
</dbReference>
<sequence length="220" mass="25263">MFLTILIEIYVFLPLCKRSTWYDCDWTVSMIPAFASNGVLPPYVMGNPTNPDNMSPYQADILTFCRRFCTSPKRLEILKGFLRYRKSLHDIGIPGGFQWIDGSFSEDIESIEGRNPNDVDVVTFFDRPHNCDTSAKWRDFFDSHIMFFDPSTSKEAFLCDAYPVDLGMAPLKLVSTTRYWFGLFSHRRVSNIWKGMVQLPLGNAGYDQAASDYLDQVVFP</sequence>
<gene>
    <name evidence="1" type="ORF">GBZ48_17790</name>
</gene>
<comment type="caution">
    <text evidence="1">The sequence shown here is derived from an EMBL/GenBank/DDBJ whole genome shotgun (WGS) entry which is preliminary data.</text>
</comment>
<accession>A0ABX2KD75</accession>
<evidence type="ECO:0000313" key="1">
    <source>
        <dbReference type="EMBL" id="NUB01129.1"/>
    </source>
</evidence>
<reference evidence="1 2" key="1">
    <citation type="submission" date="2019-10" db="EMBL/GenBank/DDBJ databases">
        <title>Genome sequence of Azospirillum melinis.</title>
        <authorList>
            <person name="Ambrosini A."/>
            <person name="Sant'Anna F.H."/>
            <person name="Cassan F.D."/>
            <person name="Souza E.M."/>
            <person name="Passaglia L.M.P."/>
        </authorList>
    </citation>
    <scope>NUCLEOTIDE SEQUENCE [LARGE SCALE GENOMIC DNA]</scope>
    <source>
        <strain evidence="1 2">TMCY0552</strain>
    </source>
</reference>
<evidence type="ECO:0000313" key="2">
    <source>
        <dbReference type="Proteomes" id="UP000605086"/>
    </source>
</evidence>
<dbReference type="InterPro" id="IPR053860">
    <property type="entry name" value="DUF6932"/>
</dbReference>
<protein>
    <submittedName>
        <fullName evidence="1">Uncharacterized protein</fullName>
    </submittedName>
</protein>
<organism evidence="1 2">
    <name type="scientific">Azospirillum melinis</name>
    <dbReference type="NCBI Taxonomy" id="328839"/>
    <lineage>
        <taxon>Bacteria</taxon>
        <taxon>Pseudomonadati</taxon>
        <taxon>Pseudomonadota</taxon>
        <taxon>Alphaproteobacteria</taxon>
        <taxon>Rhodospirillales</taxon>
        <taxon>Azospirillaceae</taxon>
        <taxon>Azospirillum</taxon>
    </lineage>
</organism>
<dbReference type="RefSeq" id="WP_174472226.1">
    <property type="nucleotide sequence ID" value="NZ_JAGINN010000001.1"/>
</dbReference>
<proteinExistence type="predicted"/>
<dbReference type="EMBL" id="WHOS01000022">
    <property type="protein sequence ID" value="NUB01129.1"/>
    <property type="molecule type" value="Genomic_DNA"/>
</dbReference>
<keyword evidence="2" id="KW-1185">Reference proteome</keyword>